<dbReference type="AlphaFoldDB" id="A0AA88MGV4"/>
<protein>
    <submittedName>
        <fullName evidence="2">Uncharacterized protein</fullName>
    </submittedName>
</protein>
<proteinExistence type="predicted"/>
<keyword evidence="3" id="KW-1185">Reference proteome</keyword>
<sequence length="74" mass="8975">MTRGQEAEEKRKPKEKFRTDELSCGFNVQLKQEEGERVRLREHNNENERGRPAQRKDGELRKDEQEEEKTFRTK</sequence>
<gene>
    <name evidence="2" type="ORF">Q5P01_015880</name>
</gene>
<comment type="caution">
    <text evidence="2">The sequence shown here is derived from an EMBL/GenBank/DDBJ whole genome shotgun (WGS) entry which is preliminary data.</text>
</comment>
<reference evidence="2" key="1">
    <citation type="submission" date="2023-07" db="EMBL/GenBank/DDBJ databases">
        <title>Chromosome-level Genome Assembly of Striped Snakehead (Channa striata).</title>
        <authorList>
            <person name="Liu H."/>
        </authorList>
    </citation>
    <scope>NUCLEOTIDE SEQUENCE</scope>
    <source>
        <strain evidence="2">Gz</strain>
        <tissue evidence="2">Muscle</tissue>
    </source>
</reference>
<dbReference type="EMBL" id="JAUPFM010000012">
    <property type="protein sequence ID" value="KAK2835396.1"/>
    <property type="molecule type" value="Genomic_DNA"/>
</dbReference>
<evidence type="ECO:0000313" key="2">
    <source>
        <dbReference type="EMBL" id="KAK2835396.1"/>
    </source>
</evidence>
<evidence type="ECO:0000256" key="1">
    <source>
        <dbReference type="SAM" id="MobiDB-lite"/>
    </source>
</evidence>
<dbReference type="Proteomes" id="UP001187415">
    <property type="component" value="Unassembled WGS sequence"/>
</dbReference>
<name>A0AA88MGV4_CHASR</name>
<evidence type="ECO:0000313" key="3">
    <source>
        <dbReference type="Proteomes" id="UP001187415"/>
    </source>
</evidence>
<accession>A0AA88MGV4</accession>
<feature type="compositionally biased region" description="Basic and acidic residues" evidence="1">
    <location>
        <begin position="1"/>
        <end position="21"/>
    </location>
</feature>
<feature type="region of interest" description="Disordered" evidence="1">
    <location>
        <begin position="35"/>
        <end position="74"/>
    </location>
</feature>
<organism evidence="2 3">
    <name type="scientific">Channa striata</name>
    <name type="common">Snakehead murrel</name>
    <name type="synonym">Ophicephalus striatus</name>
    <dbReference type="NCBI Taxonomy" id="64152"/>
    <lineage>
        <taxon>Eukaryota</taxon>
        <taxon>Metazoa</taxon>
        <taxon>Chordata</taxon>
        <taxon>Craniata</taxon>
        <taxon>Vertebrata</taxon>
        <taxon>Euteleostomi</taxon>
        <taxon>Actinopterygii</taxon>
        <taxon>Neopterygii</taxon>
        <taxon>Teleostei</taxon>
        <taxon>Neoteleostei</taxon>
        <taxon>Acanthomorphata</taxon>
        <taxon>Anabantaria</taxon>
        <taxon>Anabantiformes</taxon>
        <taxon>Channoidei</taxon>
        <taxon>Channidae</taxon>
        <taxon>Channa</taxon>
    </lineage>
</organism>
<feature type="region of interest" description="Disordered" evidence="1">
    <location>
        <begin position="1"/>
        <end position="23"/>
    </location>
</feature>